<organism evidence="1 2">
    <name type="scientific">Scutellospora calospora</name>
    <dbReference type="NCBI Taxonomy" id="85575"/>
    <lineage>
        <taxon>Eukaryota</taxon>
        <taxon>Fungi</taxon>
        <taxon>Fungi incertae sedis</taxon>
        <taxon>Mucoromycota</taxon>
        <taxon>Glomeromycotina</taxon>
        <taxon>Glomeromycetes</taxon>
        <taxon>Diversisporales</taxon>
        <taxon>Gigasporaceae</taxon>
        <taxon>Scutellospora</taxon>
    </lineage>
</organism>
<keyword evidence="2" id="KW-1185">Reference proteome</keyword>
<proteinExistence type="predicted"/>
<evidence type="ECO:0000313" key="2">
    <source>
        <dbReference type="Proteomes" id="UP000789860"/>
    </source>
</evidence>
<comment type="caution">
    <text evidence="1">The sequence shown here is derived from an EMBL/GenBank/DDBJ whole genome shotgun (WGS) entry which is preliminary data.</text>
</comment>
<gene>
    <name evidence="1" type="ORF">SCALOS_LOCUS8273</name>
</gene>
<feature type="non-terminal residue" evidence="1">
    <location>
        <position position="52"/>
    </location>
</feature>
<reference evidence="1" key="1">
    <citation type="submission" date="2021-06" db="EMBL/GenBank/DDBJ databases">
        <authorList>
            <person name="Kallberg Y."/>
            <person name="Tangrot J."/>
            <person name="Rosling A."/>
        </authorList>
    </citation>
    <scope>NUCLEOTIDE SEQUENCE</scope>
    <source>
        <strain evidence="1">AU212A</strain>
    </source>
</reference>
<feature type="non-terminal residue" evidence="1">
    <location>
        <position position="1"/>
    </location>
</feature>
<evidence type="ECO:0000313" key="1">
    <source>
        <dbReference type="EMBL" id="CAG8639536.1"/>
    </source>
</evidence>
<name>A0ACA9N8V1_9GLOM</name>
<accession>A0ACA9N8V1</accession>
<protein>
    <submittedName>
        <fullName evidence="1">554_t:CDS:1</fullName>
    </submittedName>
</protein>
<dbReference type="EMBL" id="CAJVPM010021306">
    <property type="protein sequence ID" value="CAG8639536.1"/>
    <property type="molecule type" value="Genomic_DNA"/>
</dbReference>
<sequence length="52" mass="6245">ESYCLFRVSITFNSYPITMGELTWCTFFECRKVMNKNVKSRKYYASQELSLM</sequence>
<dbReference type="Proteomes" id="UP000789860">
    <property type="component" value="Unassembled WGS sequence"/>
</dbReference>